<dbReference type="AlphaFoldDB" id="A0A812C560"/>
<comment type="caution">
    <text evidence="2">The sequence shown here is derived from an EMBL/GenBank/DDBJ whole genome shotgun (WGS) entry which is preliminary data.</text>
</comment>
<dbReference type="OrthoDB" id="6138802at2759"/>
<dbReference type="EMBL" id="CAHIKZ030001213">
    <property type="protein sequence ID" value="CAE1256527.1"/>
    <property type="molecule type" value="Genomic_DNA"/>
</dbReference>
<evidence type="ECO:0000256" key="1">
    <source>
        <dbReference type="SAM" id="MobiDB-lite"/>
    </source>
</evidence>
<evidence type="ECO:0000313" key="3">
    <source>
        <dbReference type="Proteomes" id="UP000597762"/>
    </source>
</evidence>
<feature type="compositionally biased region" description="Basic and acidic residues" evidence="1">
    <location>
        <begin position="313"/>
        <end position="329"/>
    </location>
</feature>
<feature type="region of interest" description="Disordered" evidence="1">
    <location>
        <begin position="310"/>
        <end position="329"/>
    </location>
</feature>
<sequence>MQLYNAERAYLNSLEKAESSDPGKDLYSLAFSELVVYIKGSKVTNTEAAPVVFRLADLASLYKLRLEQLEADSPNVHSTRLKEQLLARIPELETHKKGRDVLLAFKADIGPVLHEASQYSNALHLSKAADILRKEMLQYKTKFSSELKDGFGEKAIPPALFQFVCSIEHGVVIKSHLTHGIAKSDLAIAHFLQFNCYSKRREGLTTQIHSKDRETPFAVYVGLKVYAKTRERELIDKFHEHGLSISYDRLLEISGKLGETVIKQYVEEDVACSPVLQKGLFTTAAVDNTDHNPTATTASTSFHSTSISMFQHPSKENREQRVSPEITDSRTRKVPELPEYYTNIALAYFKKNPTPASVDEVSLPDPSLFQRNIRVEYEWLQKVQGTTDVDDDSNITWSAHHASQKRTSECETSITSLLPLLRDQAHSVATIKHAMKKVREAVANSRPGSWSTTLCHGKRNTVVLGQKKCGEDKYVIMFGWLHIEMTALKSIGSMLADSGWTSALVEADVVSSGTADSFLSATNVTKTRQAHQVTACSLFQLLKKVYSSYLAEHSDGDEEASSFVEWCDSSHFGSLS</sequence>
<evidence type="ECO:0000313" key="2">
    <source>
        <dbReference type="EMBL" id="CAE1256527.1"/>
    </source>
</evidence>
<organism evidence="2 3">
    <name type="scientific">Acanthosepion pharaonis</name>
    <name type="common">Pharaoh cuttlefish</name>
    <name type="synonym">Sepia pharaonis</name>
    <dbReference type="NCBI Taxonomy" id="158019"/>
    <lineage>
        <taxon>Eukaryota</taxon>
        <taxon>Metazoa</taxon>
        <taxon>Spiralia</taxon>
        <taxon>Lophotrochozoa</taxon>
        <taxon>Mollusca</taxon>
        <taxon>Cephalopoda</taxon>
        <taxon>Coleoidea</taxon>
        <taxon>Decapodiformes</taxon>
        <taxon>Sepiida</taxon>
        <taxon>Sepiina</taxon>
        <taxon>Sepiidae</taxon>
        <taxon>Acanthosepion</taxon>
    </lineage>
</organism>
<dbReference type="Proteomes" id="UP000597762">
    <property type="component" value="Unassembled WGS sequence"/>
</dbReference>
<protein>
    <submittedName>
        <fullName evidence="2">Uncharacterized protein</fullName>
    </submittedName>
</protein>
<dbReference type="PANTHER" id="PTHR47018">
    <property type="entry name" value="CXC DOMAIN-CONTAINING PROTEIN-RELATED"/>
    <property type="match status" value="1"/>
</dbReference>
<gene>
    <name evidence="2" type="ORF">SPHA_30241</name>
</gene>
<keyword evidence="3" id="KW-1185">Reference proteome</keyword>
<proteinExistence type="predicted"/>
<name>A0A812C560_ACAPH</name>
<reference evidence="2" key="1">
    <citation type="submission" date="2021-01" db="EMBL/GenBank/DDBJ databases">
        <authorList>
            <person name="Li R."/>
            <person name="Bekaert M."/>
        </authorList>
    </citation>
    <scope>NUCLEOTIDE SEQUENCE</scope>
    <source>
        <strain evidence="2">Farmed</strain>
    </source>
</reference>
<accession>A0A812C560</accession>
<dbReference type="PANTHER" id="PTHR47018:SF1">
    <property type="entry name" value="TESMIN_TSO1-LIKE CXC DOMAIN-CONTAINING PROTEIN"/>
    <property type="match status" value="1"/>
</dbReference>